<protein>
    <submittedName>
        <fullName evidence="2">Uncharacterized protein</fullName>
    </submittedName>
</protein>
<keyword evidence="1" id="KW-0812">Transmembrane</keyword>
<evidence type="ECO:0000256" key="1">
    <source>
        <dbReference type="SAM" id="Phobius"/>
    </source>
</evidence>
<keyword evidence="1" id="KW-0472">Membrane</keyword>
<feature type="transmembrane region" description="Helical" evidence="1">
    <location>
        <begin position="20"/>
        <end position="38"/>
    </location>
</feature>
<keyword evidence="3" id="KW-1185">Reference proteome</keyword>
<keyword evidence="1" id="KW-1133">Transmembrane helix</keyword>
<gene>
    <name evidence="2" type="ORF">B0H15DRAFT_956421</name>
</gene>
<name>A0AAD6XFA2_9AGAR</name>
<dbReference type="AlphaFoldDB" id="A0AAD6XFA2"/>
<comment type="caution">
    <text evidence="2">The sequence shown here is derived from an EMBL/GenBank/DDBJ whole genome shotgun (WGS) entry which is preliminary data.</text>
</comment>
<organism evidence="2 3">
    <name type="scientific">Mycena belliarum</name>
    <dbReference type="NCBI Taxonomy" id="1033014"/>
    <lineage>
        <taxon>Eukaryota</taxon>
        <taxon>Fungi</taxon>
        <taxon>Dikarya</taxon>
        <taxon>Basidiomycota</taxon>
        <taxon>Agaricomycotina</taxon>
        <taxon>Agaricomycetes</taxon>
        <taxon>Agaricomycetidae</taxon>
        <taxon>Agaricales</taxon>
        <taxon>Marasmiineae</taxon>
        <taxon>Mycenaceae</taxon>
        <taxon>Mycena</taxon>
    </lineage>
</organism>
<evidence type="ECO:0000313" key="3">
    <source>
        <dbReference type="Proteomes" id="UP001222325"/>
    </source>
</evidence>
<dbReference type="EMBL" id="JARJCN010000094">
    <property type="protein sequence ID" value="KAJ7075503.1"/>
    <property type="molecule type" value="Genomic_DNA"/>
</dbReference>
<evidence type="ECO:0000313" key="2">
    <source>
        <dbReference type="EMBL" id="KAJ7075503.1"/>
    </source>
</evidence>
<reference evidence="2" key="1">
    <citation type="submission" date="2023-03" db="EMBL/GenBank/DDBJ databases">
        <title>Massive genome expansion in bonnet fungi (Mycena s.s.) driven by repeated elements and novel gene families across ecological guilds.</title>
        <authorList>
            <consortium name="Lawrence Berkeley National Laboratory"/>
            <person name="Harder C.B."/>
            <person name="Miyauchi S."/>
            <person name="Viragh M."/>
            <person name="Kuo A."/>
            <person name="Thoen E."/>
            <person name="Andreopoulos B."/>
            <person name="Lu D."/>
            <person name="Skrede I."/>
            <person name="Drula E."/>
            <person name="Henrissat B."/>
            <person name="Morin E."/>
            <person name="Kohler A."/>
            <person name="Barry K."/>
            <person name="LaButti K."/>
            <person name="Morin E."/>
            <person name="Salamov A."/>
            <person name="Lipzen A."/>
            <person name="Mereny Z."/>
            <person name="Hegedus B."/>
            <person name="Baldrian P."/>
            <person name="Stursova M."/>
            <person name="Weitz H."/>
            <person name="Taylor A."/>
            <person name="Grigoriev I.V."/>
            <person name="Nagy L.G."/>
            <person name="Martin F."/>
            <person name="Kauserud H."/>
        </authorList>
    </citation>
    <scope>NUCLEOTIDE SEQUENCE</scope>
    <source>
        <strain evidence="2">CBHHK173m</strain>
    </source>
</reference>
<dbReference type="Proteomes" id="UP001222325">
    <property type="component" value="Unassembled WGS sequence"/>
</dbReference>
<sequence>MSSSDASGALPNPSIGTVTPAILVGSLLNFFFFGMLVIQTSTTSASIMIRASSNASVLYFILLLEGSSVCVNGWDVHHWFAVSFGDLSALQNPRNAPFYAGVVGGLNGLVV</sequence>
<accession>A0AAD6XFA2</accession>
<proteinExistence type="predicted"/>